<keyword evidence="5" id="KW-1185">Reference proteome</keyword>
<accession>A0A0B2WSL8</accession>
<dbReference type="Pfam" id="PF08547">
    <property type="entry name" value="CIA30"/>
    <property type="match status" value="1"/>
</dbReference>
<name>A0A0B2WSL8_METAS</name>
<dbReference type="InterPro" id="IPR013857">
    <property type="entry name" value="NADH-UbQ_OxRdtase-assoc_prot30"/>
</dbReference>
<reference evidence="4 5" key="1">
    <citation type="journal article" date="2014" name="Proc. Natl. Acad. Sci. U.S.A.">
        <title>Trajectory and genomic determinants of fungal-pathogen speciation and host adaptation.</title>
        <authorList>
            <person name="Hu X."/>
            <person name="Xiao G."/>
            <person name="Zheng P."/>
            <person name="Shang Y."/>
            <person name="Su Y."/>
            <person name="Zhang X."/>
            <person name="Liu X."/>
            <person name="Zhan S."/>
            <person name="St Leger R.J."/>
            <person name="Wang C."/>
        </authorList>
    </citation>
    <scope>NUCLEOTIDE SEQUENCE [LARGE SCALE GENOMIC DNA]</scope>
    <source>
        <strain evidence="4 5">ARSEF 1941</strain>
    </source>
</reference>
<comment type="caution">
    <text evidence="4">The sequence shown here is derived from an EMBL/GenBank/DDBJ whole genome shotgun (WGS) entry which is preliminary data.</text>
</comment>
<dbReference type="InterPro" id="IPR008979">
    <property type="entry name" value="Galactose-bd-like_sf"/>
</dbReference>
<dbReference type="GO" id="GO:0051082">
    <property type="term" value="F:unfolded protein binding"/>
    <property type="evidence" value="ECO:0007669"/>
    <property type="project" value="TreeGrafter"/>
</dbReference>
<protein>
    <submittedName>
        <fullName evidence="4">Complex I intermediate-associated protein 30</fullName>
    </submittedName>
</protein>
<dbReference type="Proteomes" id="UP000030816">
    <property type="component" value="Unassembled WGS sequence"/>
</dbReference>
<dbReference type="AlphaFoldDB" id="A0A0B2WSL8"/>
<dbReference type="GeneID" id="63737219"/>
<sequence>MPDQILYLYGGDRPWTSDAWVTSDDRVRGGASQSYLTVETPQHARFHGHLDTTALGGAGFASQHSLGTLALNLEGYEGIIVSIRGPDKADGKKYALTLKNEILPRRDDGREQSTVSWEAEFVAKKPGDVKLRWADFKATYRGREKRDAGELDLRDIKRVGLMMRSYFGEQEGDFELHLYSISAFKHVPYEADSHDGGGGDGGGDDEKHHPTARRHGSWETTARTAKWWKSLLCGLV</sequence>
<evidence type="ECO:0000256" key="1">
    <source>
        <dbReference type="ARBA" id="ARBA00007884"/>
    </source>
</evidence>
<dbReference type="PANTHER" id="PTHR13194">
    <property type="entry name" value="COMPLEX I INTERMEDIATE-ASSOCIATED PROTEIN 30"/>
    <property type="match status" value="1"/>
</dbReference>
<dbReference type="STRING" id="1081103.A0A0B2WSL8"/>
<dbReference type="HOGENOM" id="CLU_059028_3_1_1"/>
<evidence type="ECO:0000313" key="5">
    <source>
        <dbReference type="Proteomes" id="UP000030816"/>
    </source>
</evidence>
<dbReference type="PANTHER" id="PTHR13194:SF19">
    <property type="entry name" value="NAD(P)-BINDING ROSSMANN-FOLD SUPERFAMILY PROTEIN"/>
    <property type="match status" value="1"/>
</dbReference>
<organism evidence="4 5">
    <name type="scientific">Metarhizium album (strain ARSEF 1941)</name>
    <dbReference type="NCBI Taxonomy" id="1081103"/>
    <lineage>
        <taxon>Eukaryota</taxon>
        <taxon>Fungi</taxon>
        <taxon>Dikarya</taxon>
        <taxon>Ascomycota</taxon>
        <taxon>Pezizomycotina</taxon>
        <taxon>Sordariomycetes</taxon>
        <taxon>Hypocreomycetidae</taxon>
        <taxon>Hypocreales</taxon>
        <taxon>Clavicipitaceae</taxon>
        <taxon>Metarhizium</taxon>
    </lineage>
</organism>
<gene>
    <name evidence="4" type="ORF">MAM_02764</name>
</gene>
<evidence type="ECO:0000256" key="2">
    <source>
        <dbReference type="SAM" id="MobiDB-lite"/>
    </source>
</evidence>
<evidence type="ECO:0000259" key="3">
    <source>
        <dbReference type="Pfam" id="PF08547"/>
    </source>
</evidence>
<evidence type="ECO:0000313" key="4">
    <source>
        <dbReference type="EMBL" id="KHN99066.1"/>
    </source>
</evidence>
<dbReference type="SUPFAM" id="SSF49785">
    <property type="entry name" value="Galactose-binding domain-like"/>
    <property type="match status" value="1"/>
</dbReference>
<dbReference type="RefSeq" id="XP_040680132.1">
    <property type="nucleotide sequence ID" value="XM_040821563.1"/>
</dbReference>
<dbReference type="GO" id="GO:0010257">
    <property type="term" value="P:NADH dehydrogenase complex assembly"/>
    <property type="evidence" value="ECO:0007669"/>
    <property type="project" value="TreeGrafter"/>
</dbReference>
<dbReference type="OrthoDB" id="426386at2759"/>
<feature type="domain" description="NADH:ubiquinone oxidoreductase intermediate-associated protein 30" evidence="3">
    <location>
        <begin position="16"/>
        <end position="177"/>
    </location>
</feature>
<proteinExistence type="inferred from homology"/>
<dbReference type="EMBL" id="AZHE01000005">
    <property type="protein sequence ID" value="KHN99066.1"/>
    <property type="molecule type" value="Genomic_DNA"/>
</dbReference>
<comment type="similarity">
    <text evidence="1">Belongs to the CIA30 family.</text>
</comment>
<feature type="region of interest" description="Disordered" evidence="2">
    <location>
        <begin position="190"/>
        <end position="218"/>
    </location>
</feature>
<dbReference type="InterPro" id="IPR039131">
    <property type="entry name" value="NDUFAF1"/>
</dbReference>